<dbReference type="EMBL" id="JAGKQM010000003">
    <property type="protein sequence ID" value="KAH0930951.1"/>
    <property type="molecule type" value="Genomic_DNA"/>
</dbReference>
<accession>A0ABQ8DR66</accession>
<evidence type="ECO:0000313" key="1">
    <source>
        <dbReference type="EMBL" id="KAH0930951.1"/>
    </source>
</evidence>
<protein>
    <submittedName>
        <fullName evidence="1">Uncharacterized protein</fullName>
    </submittedName>
</protein>
<organism evidence="1 2">
    <name type="scientific">Brassica napus</name>
    <name type="common">Rape</name>
    <dbReference type="NCBI Taxonomy" id="3708"/>
    <lineage>
        <taxon>Eukaryota</taxon>
        <taxon>Viridiplantae</taxon>
        <taxon>Streptophyta</taxon>
        <taxon>Embryophyta</taxon>
        <taxon>Tracheophyta</taxon>
        <taxon>Spermatophyta</taxon>
        <taxon>Magnoliopsida</taxon>
        <taxon>eudicotyledons</taxon>
        <taxon>Gunneridae</taxon>
        <taxon>Pentapetalae</taxon>
        <taxon>rosids</taxon>
        <taxon>malvids</taxon>
        <taxon>Brassicales</taxon>
        <taxon>Brassicaceae</taxon>
        <taxon>Brassiceae</taxon>
        <taxon>Brassica</taxon>
    </lineage>
</organism>
<keyword evidence="2" id="KW-1185">Reference proteome</keyword>
<evidence type="ECO:0000313" key="2">
    <source>
        <dbReference type="Proteomes" id="UP000824890"/>
    </source>
</evidence>
<sequence>MMRTMDRECCVNSQGEVIIEQMPILFFFPHSRLSLYK</sequence>
<comment type="caution">
    <text evidence="1">The sequence shown here is derived from an EMBL/GenBank/DDBJ whole genome shotgun (WGS) entry which is preliminary data.</text>
</comment>
<name>A0ABQ8DR66_BRANA</name>
<gene>
    <name evidence="1" type="ORF">HID58_008068</name>
</gene>
<proteinExistence type="predicted"/>
<reference evidence="1 2" key="1">
    <citation type="submission" date="2021-05" db="EMBL/GenBank/DDBJ databases">
        <title>Genome Assembly of Synthetic Allotetraploid Brassica napus Reveals Homoeologous Exchanges between Subgenomes.</title>
        <authorList>
            <person name="Davis J.T."/>
        </authorList>
    </citation>
    <scope>NUCLEOTIDE SEQUENCE [LARGE SCALE GENOMIC DNA]</scope>
    <source>
        <strain evidence="2">cv. Da-Ae</strain>
        <tissue evidence="1">Seedling</tissue>
    </source>
</reference>
<dbReference type="Proteomes" id="UP000824890">
    <property type="component" value="Unassembled WGS sequence"/>
</dbReference>